<dbReference type="PROSITE" id="PS50103">
    <property type="entry name" value="ZF_C3H1"/>
    <property type="match status" value="5"/>
</dbReference>
<keyword evidence="9" id="KW-1185">Reference proteome</keyword>
<evidence type="ECO:0000256" key="3">
    <source>
        <dbReference type="ARBA" id="ARBA00022833"/>
    </source>
</evidence>
<feature type="zinc finger region" description="C3H1-type" evidence="5">
    <location>
        <begin position="142"/>
        <end position="170"/>
    </location>
</feature>
<feature type="domain" description="C3H1-type" evidence="7">
    <location>
        <begin position="50"/>
        <end position="78"/>
    </location>
</feature>
<evidence type="ECO:0000256" key="4">
    <source>
        <dbReference type="ARBA" id="ARBA00023125"/>
    </source>
</evidence>
<keyword evidence="3 5" id="KW-0862">Zinc</keyword>
<evidence type="ECO:0000313" key="8">
    <source>
        <dbReference type="EMBL" id="KAF5197012.1"/>
    </source>
</evidence>
<protein>
    <submittedName>
        <fullName evidence="8">Zinc finger ccch domain-containing protein</fullName>
    </submittedName>
</protein>
<dbReference type="PANTHER" id="PTHR12506">
    <property type="entry name" value="PROTEIN PHOSPHATASE RELATED"/>
    <property type="match status" value="1"/>
</dbReference>
<feature type="zinc finger region" description="C3H1-type" evidence="5">
    <location>
        <begin position="304"/>
        <end position="332"/>
    </location>
</feature>
<evidence type="ECO:0000259" key="7">
    <source>
        <dbReference type="PROSITE" id="PS50103"/>
    </source>
</evidence>
<dbReference type="EMBL" id="JABWDY010015220">
    <property type="protein sequence ID" value="KAF5197012.1"/>
    <property type="molecule type" value="Genomic_DNA"/>
</dbReference>
<comment type="caution">
    <text evidence="8">The sequence shown here is derived from an EMBL/GenBank/DDBJ whole genome shotgun (WGS) entry which is preliminary data.</text>
</comment>
<dbReference type="GO" id="GO:0003677">
    <property type="term" value="F:DNA binding"/>
    <property type="evidence" value="ECO:0007669"/>
    <property type="project" value="UniProtKB-KW"/>
</dbReference>
<feature type="domain" description="C3H1-type" evidence="7">
    <location>
        <begin position="96"/>
        <end position="124"/>
    </location>
</feature>
<feature type="compositionally biased region" description="Polar residues" evidence="6">
    <location>
        <begin position="16"/>
        <end position="25"/>
    </location>
</feature>
<feature type="region of interest" description="Disordered" evidence="6">
    <location>
        <begin position="428"/>
        <end position="463"/>
    </location>
</feature>
<keyword evidence="1 5" id="KW-0479">Metal-binding</keyword>
<evidence type="ECO:0000313" key="9">
    <source>
        <dbReference type="Proteomes" id="UP000554482"/>
    </source>
</evidence>
<dbReference type="OrthoDB" id="411372at2759"/>
<sequence>MESYGKAITSTTTTTQSDPHSEWNSRVNETGLEESMRQLVISGKESYPERTGEPNCVYYMRTGSCGYGARCRFNHPRNRSQVAAGSVREGVEYPEREGQPVCQYYLKTRMCKFGAACKFHHPKYGGGSFSTVQLNSHGYPLRPGEKECSYYVKTRQCKFGITCKFHHPQPASTSVPVPAPAPAPANAFYQTMQSSLMPPTQQYGVPSNWQVARPPLLSGSYLQGAYGHVLLPSGIVPISGWNPYPPPVSPVASPSTQSIIGGGPYFGVTQLSPSAPAYAGPYPSLPSSASVTSSVQNESMFPERPGQPECQYYLRTGHCKFGSSCRYHHPPEWLTPNTSVLSHMGLPLRLGAPPCSFYAQYGVCKFGQTCKFDHPMGTLSYSPSSSSLADMPVAPYPIGSSLATLAPSSSSSDLQIDVITDSNKSSLTARIPSTDNVSSGSVGSILSRDGSVHASRSGLNSSP</sequence>
<feature type="compositionally biased region" description="Polar residues" evidence="6">
    <location>
        <begin position="428"/>
        <end position="444"/>
    </location>
</feature>
<evidence type="ECO:0000256" key="5">
    <source>
        <dbReference type="PROSITE-ProRule" id="PRU00723"/>
    </source>
</evidence>
<feature type="domain" description="C3H1-type" evidence="7">
    <location>
        <begin position="304"/>
        <end position="332"/>
    </location>
</feature>
<dbReference type="Pfam" id="PF00642">
    <property type="entry name" value="zf-CCCH"/>
    <property type="match status" value="5"/>
</dbReference>
<dbReference type="PANTHER" id="PTHR12506:SF41">
    <property type="entry name" value="ZINC FINGER CCCH DOMAIN-CONTAINING PROTEIN 58"/>
    <property type="match status" value="1"/>
</dbReference>
<evidence type="ECO:0000256" key="2">
    <source>
        <dbReference type="ARBA" id="ARBA00022771"/>
    </source>
</evidence>
<dbReference type="Gene3D" id="2.30.30.1190">
    <property type="match status" value="1"/>
</dbReference>
<dbReference type="InterPro" id="IPR036855">
    <property type="entry name" value="Znf_CCCH_sf"/>
</dbReference>
<keyword evidence="2 5" id="KW-0863">Zinc-finger</keyword>
<feature type="region of interest" description="Disordered" evidence="6">
    <location>
        <begin position="1"/>
        <end position="25"/>
    </location>
</feature>
<evidence type="ECO:0000256" key="6">
    <source>
        <dbReference type="SAM" id="MobiDB-lite"/>
    </source>
</evidence>
<dbReference type="InterPro" id="IPR000571">
    <property type="entry name" value="Znf_CCCH"/>
</dbReference>
<feature type="zinc finger region" description="C3H1-type" evidence="5">
    <location>
        <begin position="349"/>
        <end position="377"/>
    </location>
</feature>
<feature type="domain" description="C3H1-type" evidence="7">
    <location>
        <begin position="349"/>
        <end position="377"/>
    </location>
</feature>
<dbReference type="GO" id="GO:0008270">
    <property type="term" value="F:zinc ion binding"/>
    <property type="evidence" value="ECO:0007669"/>
    <property type="project" value="UniProtKB-KW"/>
</dbReference>
<dbReference type="AlphaFoldDB" id="A0A7J6WLL9"/>
<feature type="zinc finger region" description="C3H1-type" evidence="5">
    <location>
        <begin position="96"/>
        <end position="124"/>
    </location>
</feature>
<reference evidence="8 9" key="1">
    <citation type="submission" date="2020-06" db="EMBL/GenBank/DDBJ databases">
        <title>Transcriptomic and genomic resources for Thalictrum thalictroides and T. hernandezii: Facilitating candidate gene discovery in an emerging model plant lineage.</title>
        <authorList>
            <person name="Arias T."/>
            <person name="Riano-Pachon D.M."/>
            <person name="Di Stilio V.S."/>
        </authorList>
    </citation>
    <scope>NUCLEOTIDE SEQUENCE [LARGE SCALE GENOMIC DNA]</scope>
    <source>
        <strain evidence="9">cv. WT478/WT964</strain>
        <tissue evidence="8">Leaves</tissue>
    </source>
</reference>
<dbReference type="Gene3D" id="4.10.1000.10">
    <property type="entry name" value="Zinc finger, CCCH-type"/>
    <property type="match status" value="2"/>
</dbReference>
<keyword evidence="4" id="KW-0238">DNA-binding</keyword>
<accession>A0A7J6WLL9</accession>
<dbReference type="SMART" id="SM00356">
    <property type="entry name" value="ZnF_C3H1"/>
    <property type="match status" value="5"/>
</dbReference>
<gene>
    <name evidence="8" type="ORF">FRX31_013402</name>
</gene>
<dbReference type="GO" id="GO:0003729">
    <property type="term" value="F:mRNA binding"/>
    <property type="evidence" value="ECO:0007669"/>
    <property type="project" value="UniProtKB-ARBA"/>
</dbReference>
<organism evidence="8 9">
    <name type="scientific">Thalictrum thalictroides</name>
    <name type="common">Rue-anemone</name>
    <name type="synonym">Anemone thalictroides</name>
    <dbReference type="NCBI Taxonomy" id="46969"/>
    <lineage>
        <taxon>Eukaryota</taxon>
        <taxon>Viridiplantae</taxon>
        <taxon>Streptophyta</taxon>
        <taxon>Embryophyta</taxon>
        <taxon>Tracheophyta</taxon>
        <taxon>Spermatophyta</taxon>
        <taxon>Magnoliopsida</taxon>
        <taxon>Ranunculales</taxon>
        <taxon>Ranunculaceae</taxon>
        <taxon>Thalictroideae</taxon>
        <taxon>Thalictrum</taxon>
    </lineage>
</organism>
<evidence type="ECO:0000256" key="1">
    <source>
        <dbReference type="ARBA" id="ARBA00022723"/>
    </source>
</evidence>
<dbReference type="SUPFAM" id="SSF90229">
    <property type="entry name" value="CCCH zinc finger"/>
    <property type="match status" value="5"/>
</dbReference>
<proteinExistence type="predicted"/>
<feature type="zinc finger region" description="C3H1-type" evidence="5">
    <location>
        <begin position="50"/>
        <end position="78"/>
    </location>
</feature>
<dbReference type="Proteomes" id="UP000554482">
    <property type="component" value="Unassembled WGS sequence"/>
</dbReference>
<dbReference type="InterPro" id="IPR050974">
    <property type="entry name" value="Plant_ZF_CCCH"/>
</dbReference>
<name>A0A7J6WLL9_THATH</name>
<feature type="domain" description="C3H1-type" evidence="7">
    <location>
        <begin position="142"/>
        <end position="170"/>
    </location>
</feature>